<evidence type="ECO:0000256" key="1">
    <source>
        <dbReference type="ARBA" id="ARBA00004141"/>
    </source>
</evidence>
<evidence type="ECO:0000256" key="3">
    <source>
        <dbReference type="ARBA" id="ARBA00022692"/>
    </source>
</evidence>
<proteinExistence type="inferred from homology"/>
<feature type="transmembrane region" description="Helical" evidence="6">
    <location>
        <begin position="21"/>
        <end position="41"/>
    </location>
</feature>
<feature type="transmembrane region" description="Helical" evidence="6">
    <location>
        <begin position="47"/>
        <end position="68"/>
    </location>
</feature>
<dbReference type="Proteomes" id="UP001315686">
    <property type="component" value="Unassembled WGS sequence"/>
</dbReference>
<dbReference type="InterPro" id="IPR000620">
    <property type="entry name" value="EamA_dom"/>
</dbReference>
<feature type="transmembrane region" description="Helical" evidence="6">
    <location>
        <begin position="257"/>
        <end position="274"/>
    </location>
</feature>
<dbReference type="PANTHER" id="PTHR22911:SF6">
    <property type="entry name" value="SOLUTE CARRIER FAMILY 35 MEMBER G1"/>
    <property type="match status" value="1"/>
</dbReference>
<evidence type="ECO:0000313" key="9">
    <source>
        <dbReference type="Proteomes" id="UP001315686"/>
    </source>
</evidence>
<feature type="transmembrane region" description="Helical" evidence="6">
    <location>
        <begin position="280"/>
        <end position="297"/>
    </location>
</feature>
<evidence type="ECO:0000256" key="4">
    <source>
        <dbReference type="ARBA" id="ARBA00022989"/>
    </source>
</evidence>
<dbReference type="Pfam" id="PF00892">
    <property type="entry name" value="EamA"/>
    <property type="match status" value="2"/>
</dbReference>
<dbReference type="RefSeq" id="WP_327793210.1">
    <property type="nucleotide sequence ID" value="NZ_JADQAZ010000001.1"/>
</dbReference>
<evidence type="ECO:0000256" key="5">
    <source>
        <dbReference type="ARBA" id="ARBA00023136"/>
    </source>
</evidence>
<dbReference type="AlphaFoldDB" id="A0AAP2CSY7"/>
<feature type="transmembrane region" description="Helical" evidence="6">
    <location>
        <begin position="161"/>
        <end position="182"/>
    </location>
</feature>
<comment type="caution">
    <text evidence="8">The sequence shown here is derived from an EMBL/GenBank/DDBJ whole genome shotgun (WGS) entry which is preliminary data.</text>
</comment>
<reference evidence="8 9" key="1">
    <citation type="journal article" date="2021" name="Arch. Microbiol.">
        <title>Harenicola maris gen. nov., sp. nov. isolated from the Sea of Japan shallow sediments.</title>
        <authorList>
            <person name="Romanenko L.A."/>
            <person name="Kurilenko V.V."/>
            <person name="Chernysheva N.Y."/>
            <person name="Tekutyeva L.A."/>
            <person name="Velansky P.V."/>
            <person name="Svetashev V.I."/>
            <person name="Isaeva M.P."/>
        </authorList>
    </citation>
    <scope>NUCLEOTIDE SEQUENCE [LARGE SCALE GENOMIC DNA]</scope>
    <source>
        <strain evidence="8 9">KMM 3653</strain>
    </source>
</reference>
<dbReference type="InterPro" id="IPR037185">
    <property type="entry name" value="EmrE-like"/>
</dbReference>
<comment type="similarity">
    <text evidence="2">Belongs to the drug/metabolite transporter (DMT) superfamily. 10 TMS drug/metabolite exporter (DME) (TC 2.A.7.3) family.</text>
</comment>
<evidence type="ECO:0000256" key="2">
    <source>
        <dbReference type="ARBA" id="ARBA00009853"/>
    </source>
</evidence>
<name>A0AAP2CSY7_9RHOB</name>
<protein>
    <submittedName>
        <fullName evidence="8">DMT family transporter</fullName>
    </submittedName>
</protein>
<feature type="domain" description="EamA" evidence="7">
    <location>
        <begin position="25"/>
        <end position="155"/>
    </location>
</feature>
<dbReference type="SUPFAM" id="SSF103481">
    <property type="entry name" value="Multidrug resistance efflux transporter EmrE"/>
    <property type="match status" value="2"/>
</dbReference>
<keyword evidence="5 6" id="KW-0472">Membrane</keyword>
<organism evidence="8 9">
    <name type="scientific">Harenicola maris</name>
    <dbReference type="NCBI Taxonomy" id="2841044"/>
    <lineage>
        <taxon>Bacteria</taxon>
        <taxon>Pseudomonadati</taxon>
        <taxon>Pseudomonadota</taxon>
        <taxon>Alphaproteobacteria</taxon>
        <taxon>Rhodobacterales</taxon>
        <taxon>Paracoccaceae</taxon>
        <taxon>Harenicola</taxon>
    </lineage>
</organism>
<dbReference type="PANTHER" id="PTHR22911">
    <property type="entry name" value="ACYL-MALONYL CONDENSING ENZYME-RELATED"/>
    <property type="match status" value="1"/>
</dbReference>
<accession>A0AAP2CSY7</accession>
<sequence>MERVVKPMTDHSSAAGDEGTVTRAAGYMVAAMLFFAVQDAMIKHLSVTISVAQVLLTLGVGGTIVFWLRARARGLRVFHPALRSRDVQMRSLVEMCGTMTYPTALAIAPLSTVSAIAMTAPLFVTLGAALVLKEKVGPRRWAAVFIGMLGMLLILRPSGEAFGLGGLLAVLATLCLSARDVITRRVPQTIPTELLTLYGFASVIPGGLILLAFGGGFSVPSLAEAGYLAACIVTAVLAYLTITMATRIGDVSAVIPYRYTRLVFALVIGFFAFAERPDALTLLGAGIIVASGLYALWRENRAQARMRRGHGKA</sequence>
<dbReference type="GO" id="GO:0016020">
    <property type="term" value="C:membrane"/>
    <property type="evidence" value="ECO:0007669"/>
    <property type="project" value="UniProtKB-SubCell"/>
</dbReference>
<feature type="transmembrane region" description="Helical" evidence="6">
    <location>
        <begin position="194"/>
        <end position="213"/>
    </location>
</feature>
<keyword evidence="9" id="KW-1185">Reference proteome</keyword>
<keyword evidence="3 6" id="KW-0812">Transmembrane</keyword>
<feature type="transmembrane region" description="Helical" evidence="6">
    <location>
        <begin position="113"/>
        <end position="132"/>
    </location>
</feature>
<gene>
    <name evidence="8" type="ORF">IV417_06530</name>
</gene>
<dbReference type="EMBL" id="JADQAZ010000001">
    <property type="protein sequence ID" value="MBT0957033.1"/>
    <property type="molecule type" value="Genomic_DNA"/>
</dbReference>
<evidence type="ECO:0000256" key="6">
    <source>
        <dbReference type="SAM" id="Phobius"/>
    </source>
</evidence>
<evidence type="ECO:0000313" key="8">
    <source>
        <dbReference type="EMBL" id="MBT0957033.1"/>
    </source>
</evidence>
<feature type="transmembrane region" description="Helical" evidence="6">
    <location>
        <begin position="225"/>
        <end position="245"/>
    </location>
</feature>
<feature type="domain" description="EamA" evidence="7">
    <location>
        <begin position="164"/>
        <end position="291"/>
    </location>
</feature>
<comment type="subcellular location">
    <subcellularLocation>
        <location evidence="1">Membrane</location>
        <topology evidence="1">Multi-pass membrane protein</topology>
    </subcellularLocation>
</comment>
<keyword evidence="4 6" id="KW-1133">Transmembrane helix</keyword>
<evidence type="ECO:0000259" key="7">
    <source>
        <dbReference type="Pfam" id="PF00892"/>
    </source>
</evidence>
<dbReference type="Gene3D" id="1.10.3730.20">
    <property type="match status" value="1"/>
</dbReference>